<gene>
    <name evidence="16" type="primary">bcsB</name>
    <name evidence="16" type="ORF">PSQ40_12200</name>
</gene>
<dbReference type="InterPro" id="IPR018513">
    <property type="entry name" value="Cell_synthase_bac"/>
</dbReference>
<comment type="function">
    <text evidence="1 15">Binds the cellulose synthase activator, bis-(3'-5') cyclic diguanylic acid (c-di-GMP).</text>
</comment>
<evidence type="ECO:0000256" key="3">
    <source>
        <dbReference type="ARBA" id="ARBA00005186"/>
    </source>
</evidence>
<keyword evidence="10 15" id="KW-0812">Transmembrane</keyword>
<evidence type="ECO:0000313" key="17">
    <source>
        <dbReference type="Proteomes" id="UP001528673"/>
    </source>
</evidence>
<dbReference type="InterPro" id="IPR003920">
    <property type="entry name" value="Cell_synth_B"/>
</dbReference>
<comment type="similarity">
    <text evidence="4 15">Belongs to the AcsB/BcsB family.</text>
</comment>
<evidence type="ECO:0000256" key="13">
    <source>
        <dbReference type="ARBA" id="ARBA00023136"/>
    </source>
</evidence>
<keyword evidence="15" id="KW-0732">Signal</keyword>
<evidence type="ECO:0000256" key="1">
    <source>
        <dbReference type="ARBA" id="ARBA00002057"/>
    </source>
</evidence>
<evidence type="ECO:0000256" key="11">
    <source>
        <dbReference type="ARBA" id="ARBA00022916"/>
    </source>
</evidence>
<proteinExistence type="inferred from homology"/>
<dbReference type="EMBL" id="JAQSIP010000005">
    <property type="protein sequence ID" value="MDD0839337.1"/>
    <property type="molecule type" value="Genomic_DNA"/>
</dbReference>
<evidence type="ECO:0000256" key="9">
    <source>
        <dbReference type="ARBA" id="ARBA00022636"/>
    </source>
</evidence>
<feature type="transmembrane region" description="Helical" evidence="15">
    <location>
        <begin position="750"/>
        <end position="771"/>
    </location>
</feature>
<comment type="caution">
    <text evidence="16">The sequence shown here is derived from an EMBL/GenBank/DDBJ whole genome shotgun (WGS) entry which is preliminary data.</text>
</comment>
<accession>A0ABT5MZ50</accession>
<comment type="pathway">
    <text evidence="3 15">Glycan metabolism; bacterial cellulose biosynthesis.</text>
</comment>
<keyword evidence="13 15" id="KW-0472">Membrane</keyword>
<dbReference type="NCBIfam" id="NF008330">
    <property type="entry name" value="PRK11114.2-4"/>
    <property type="match status" value="1"/>
</dbReference>
<keyword evidence="17" id="KW-1185">Reference proteome</keyword>
<evidence type="ECO:0000256" key="5">
    <source>
        <dbReference type="ARBA" id="ARBA00011437"/>
    </source>
</evidence>
<evidence type="ECO:0000256" key="2">
    <source>
        <dbReference type="ARBA" id="ARBA00004377"/>
    </source>
</evidence>
<evidence type="ECO:0000256" key="8">
    <source>
        <dbReference type="ARBA" id="ARBA00022519"/>
    </source>
</evidence>
<dbReference type="PRINTS" id="PR01440">
    <property type="entry name" value="CELLSNTHASEB"/>
</dbReference>
<evidence type="ECO:0000256" key="7">
    <source>
        <dbReference type="ARBA" id="ARBA00022475"/>
    </source>
</evidence>
<keyword evidence="9 15" id="KW-0973">c-di-GMP</keyword>
<evidence type="ECO:0000256" key="4">
    <source>
        <dbReference type="ARBA" id="ARBA00010714"/>
    </source>
</evidence>
<dbReference type="Pfam" id="PF03170">
    <property type="entry name" value="BcsB"/>
    <property type="match status" value="1"/>
</dbReference>
<protein>
    <recommendedName>
        <fullName evidence="6 15">Cyclic di-GMP-binding protein</fullName>
    </recommendedName>
    <alternativeName>
        <fullName evidence="14 15">Cellulose synthase regulatory subunit</fullName>
    </alternativeName>
</protein>
<sequence>MTPHSTVTSKRSTHRVPLQPVILAIALMLAAPGLQTAQAATKAKSGSNRIITETAAEAAGETPSQRSSHARTVSFSLKQLGALFPLQLRGIRGNSGVTFSIRADQVVTGAKLKINYAYSPALIPQLSHINVLVNEQVAATIPVPTEQAGQNLQREIVIPPRLITEFNRLNLELIGHYTRDCEDPAHSSLWANVGNDSTLELTLTPVAQANDLALLPQPFFDRRDALPLNLPMVFAGAPSGATLEAAGALSSWFGALAGYRGARFPALQDQIPAQGNAIVLAMGNQVPGGLNVSALQGPTVAMVPNPNDPSAKLLLVMGRDAKELKIAANAVAVGSPALSGPVATITSLSEIKPRKPYDAPNWLASDRPVKFGELALEDTLNVAGYSPDLIRVNFHLPPDLFGWRSKGIPVDLKYRYTPRLNTDKSTLNISANQQFLRSLPLLAINHDAPSALDRAVNAVVPPGELIPAREQFHIPLFKLPARAQLQFHYFHDMVKQGACKDVVLENVRGTVEPDSTIDISSFPHFLAMPDLAAFSNSGFPFTRLADLSETAIVMPDKPSLNDYSSYLSLLGVFGRSTGYPATAVSVVGPKQVDALAGKDVVVIGSGNNQPLLAQWADASPVGMQGGSRRFNLSDFAYRVFSWWDPSQRDGAKPGRNQVAFTADSTDGVIAGFESPVSPGRSVVQLSSNNPEGLSQVIEALLDPDLVKEIQGSTSVVRGKQVDSLVAEQTYWVGRLDPLTWVQWYLSRSPLLLLALGIVAALLIGVLLFLSLRARARARLKNKD</sequence>
<evidence type="ECO:0000313" key="16">
    <source>
        <dbReference type="EMBL" id="MDD0839337.1"/>
    </source>
</evidence>
<evidence type="ECO:0000256" key="6">
    <source>
        <dbReference type="ARBA" id="ARBA00021844"/>
    </source>
</evidence>
<dbReference type="Gene3D" id="2.60.120.260">
    <property type="entry name" value="Galactose-binding domain-like"/>
    <property type="match status" value="2"/>
</dbReference>
<dbReference type="Proteomes" id="UP001528673">
    <property type="component" value="Unassembled WGS sequence"/>
</dbReference>
<dbReference type="PANTHER" id="PTHR39083:SF1">
    <property type="entry name" value="CYCLIC DI-GMP-BINDING PROTEIN"/>
    <property type="match status" value="1"/>
</dbReference>
<dbReference type="PANTHER" id="PTHR39083">
    <property type="entry name" value="CYCLIC DI-GMP-BINDING PROTEIN"/>
    <property type="match status" value="1"/>
</dbReference>
<comment type="subunit">
    <text evidence="5 15">Tightly associated with the cellulose synthase catalytic subunit.</text>
</comment>
<name>A0ABT5MZ50_9BURK</name>
<evidence type="ECO:0000256" key="15">
    <source>
        <dbReference type="RuleBase" id="RU365021"/>
    </source>
</evidence>
<feature type="signal peptide" evidence="15">
    <location>
        <begin position="1"/>
        <end position="39"/>
    </location>
</feature>
<evidence type="ECO:0000256" key="12">
    <source>
        <dbReference type="ARBA" id="ARBA00022989"/>
    </source>
</evidence>
<keyword evidence="11 15" id="KW-0135">Cellulose biosynthesis</keyword>
<evidence type="ECO:0000256" key="10">
    <source>
        <dbReference type="ARBA" id="ARBA00022692"/>
    </source>
</evidence>
<comment type="subcellular location">
    <subcellularLocation>
        <location evidence="2">Cell inner membrane</location>
        <topology evidence="2">Single-pass membrane protein</topology>
    </subcellularLocation>
</comment>
<keyword evidence="12 15" id="KW-1133">Transmembrane helix</keyword>
<organism evidence="16 17">
    <name type="scientific">Curvibacter cyanobacteriorum</name>
    <dbReference type="NCBI Taxonomy" id="3026422"/>
    <lineage>
        <taxon>Bacteria</taxon>
        <taxon>Pseudomonadati</taxon>
        <taxon>Pseudomonadota</taxon>
        <taxon>Betaproteobacteria</taxon>
        <taxon>Burkholderiales</taxon>
        <taxon>Comamonadaceae</taxon>
        <taxon>Curvibacter</taxon>
    </lineage>
</organism>
<reference evidence="16 17" key="1">
    <citation type="submission" date="2023-02" db="EMBL/GenBank/DDBJ databases">
        <title>Bacterial whole genomic sequence of Curvibacter sp. HBC61.</title>
        <authorList>
            <person name="Le V."/>
            <person name="Ko S.-R."/>
            <person name="Ahn C.-Y."/>
            <person name="Oh H.-M."/>
        </authorList>
    </citation>
    <scope>NUCLEOTIDE SEQUENCE [LARGE SCALE GENOMIC DNA]</scope>
    <source>
        <strain evidence="16 17">HBC61</strain>
    </source>
</reference>
<dbReference type="RefSeq" id="WP_273951788.1">
    <property type="nucleotide sequence ID" value="NZ_JAQSIP010000005.1"/>
</dbReference>
<keyword evidence="7 15" id="KW-1003">Cell membrane</keyword>
<evidence type="ECO:0000256" key="14">
    <source>
        <dbReference type="ARBA" id="ARBA00033444"/>
    </source>
</evidence>
<feature type="chain" id="PRO_5044958669" description="Cyclic di-GMP-binding protein" evidence="15">
    <location>
        <begin position="40"/>
        <end position="783"/>
    </location>
</feature>
<keyword evidence="8 15" id="KW-0997">Cell inner membrane</keyword>
<dbReference type="NCBIfam" id="NF008323">
    <property type="entry name" value="PRK11114.1-1"/>
    <property type="match status" value="1"/>
</dbReference>